<keyword evidence="3" id="KW-0808">Transferase</keyword>
<feature type="region of interest" description="Disordered" evidence="1">
    <location>
        <begin position="643"/>
        <end position="668"/>
    </location>
</feature>
<dbReference type="Gene3D" id="3.90.550.10">
    <property type="entry name" value="Spore Coat Polysaccharide Biosynthesis Protein SpsA, Chain A"/>
    <property type="match status" value="1"/>
</dbReference>
<dbReference type="GO" id="GO:0016740">
    <property type="term" value="F:transferase activity"/>
    <property type="evidence" value="ECO:0007669"/>
    <property type="project" value="UniProtKB-KW"/>
</dbReference>
<dbReference type="AlphaFoldDB" id="A0A847HEY2"/>
<feature type="compositionally biased region" description="Basic and acidic residues" evidence="1">
    <location>
        <begin position="653"/>
        <end position="668"/>
    </location>
</feature>
<dbReference type="PANTHER" id="PTHR43685">
    <property type="entry name" value="GLYCOSYLTRANSFERASE"/>
    <property type="match status" value="1"/>
</dbReference>
<dbReference type="InterPro" id="IPR001173">
    <property type="entry name" value="Glyco_trans_2-like"/>
</dbReference>
<organism evidence="3 4">
    <name type="scientific">Corynebacterium marinum</name>
    <dbReference type="NCBI Taxonomy" id="349751"/>
    <lineage>
        <taxon>Bacteria</taxon>
        <taxon>Bacillati</taxon>
        <taxon>Actinomycetota</taxon>
        <taxon>Actinomycetes</taxon>
        <taxon>Mycobacteriales</taxon>
        <taxon>Corynebacteriaceae</taxon>
        <taxon>Corynebacterium</taxon>
    </lineage>
</organism>
<dbReference type="CDD" id="cd00761">
    <property type="entry name" value="Glyco_tranf_GTA_type"/>
    <property type="match status" value="1"/>
</dbReference>
<evidence type="ECO:0000256" key="1">
    <source>
        <dbReference type="SAM" id="MobiDB-lite"/>
    </source>
</evidence>
<proteinExistence type="predicted"/>
<dbReference type="InterPro" id="IPR050834">
    <property type="entry name" value="Glycosyltransf_2"/>
</dbReference>
<name>A0A847HEY2_9CORY</name>
<feature type="domain" description="Glycosyltransferase 2-like" evidence="2">
    <location>
        <begin position="227"/>
        <end position="354"/>
    </location>
</feature>
<protein>
    <submittedName>
        <fullName evidence="3">Glycosyltransferase family 2 protein</fullName>
    </submittedName>
</protein>
<dbReference type="EMBL" id="JAAYYP010000408">
    <property type="protein sequence ID" value="NLF91886.1"/>
    <property type="molecule type" value="Genomic_DNA"/>
</dbReference>
<accession>A0A847HEY2</accession>
<sequence>MSPSGGTAGRLESDLWWAGRTLRGGVAALESYTLQTKSHRTRDVFALAASADALAFDDLAHLAAPGPGGPVPELDSRVAGLDQQPFLALARVLGSQAADVGERELAVRLFLSASRVWGDEAFSPMDKLVLLEALAELGHADELDARLRAWGFTSGNLKQDTLLRANCLAALDPGHDAMPSQEWLELVNAMYRQAGLETIAFVPGDGPLMDRILCGPAEQFDDGPCVTVVVPTHESGERIGTTLRSLLSQTWQNLDILVVDDASSPANDHHIEAWVARDPRIRWHKFADNRGTYRGRNHAVRHMSKGELVTVNDDDDWSHPRKIETQVRHLLDNPDLVANVSLLARSTPSMRFVRINNLPIFAQVNFSSFMFWKDRVVERVGLWDEVNRGADSEFIRRVESVFGQSLNVAGDVVLSFPRVREGSLTSGELSRGYMDPRRLWYHHSALHWHDRVLAEGQTPRLGPVTDPHTRPFAVPRSMVGSRSAHRPVHVDVLYVAEFRFPPEELHSLLEELRRLRGRGCSVGLLEMASPLADGVGQIEAGVLEFADDPAVHVISLQDDVRAGLVVVRDPTVLHFAQSERSAVAAQRLVLVAGDALVEEPVIDLPRALRTAEAVFGAPARVAPQSATARLALRELVDPDQLTGQDWPQLLEELPQRPEEPPNHELRTQ</sequence>
<dbReference type="PANTHER" id="PTHR43685:SF2">
    <property type="entry name" value="GLYCOSYLTRANSFERASE 2-LIKE DOMAIN-CONTAINING PROTEIN"/>
    <property type="match status" value="1"/>
</dbReference>
<reference evidence="3 4" key="1">
    <citation type="journal article" date="2020" name="Biotechnol. Biofuels">
        <title>New insights from the biogas microbiome by comprehensive genome-resolved metagenomics of nearly 1600 species originating from multiple anaerobic digesters.</title>
        <authorList>
            <person name="Campanaro S."/>
            <person name="Treu L."/>
            <person name="Rodriguez-R L.M."/>
            <person name="Kovalovszki A."/>
            <person name="Ziels R.M."/>
            <person name="Maus I."/>
            <person name="Zhu X."/>
            <person name="Kougias P.G."/>
            <person name="Basile A."/>
            <person name="Luo G."/>
            <person name="Schluter A."/>
            <person name="Konstantinidis K.T."/>
            <person name="Angelidaki I."/>
        </authorList>
    </citation>
    <scope>NUCLEOTIDE SEQUENCE [LARGE SCALE GENOMIC DNA]</scope>
    <source>
        <strain evidence="3">AS06rmzACSIP_235</strain>
    </source>
</reference>
<evidence type="ECO:0000313" key="3">
    <source>
        <dbReference type="EMBL" id="NLF91886.1"/>
    </source>
</evidence>
<evidence type="ECO:0000313" key="4">
    <source>
        <dbReference type="Proteomes" id="UP000523614"/>
    </source>
</evidence>
<dbReference type="InterPro" id="IPR029044">
    <property type="entry name" value="Nucleotide-diphossugar_trans"/>
</dbReference>
<evidence type="ECO:0000259" key="2">
    <source>
        <dbReference type="Pfam" id="PF00535"/>
    </source>
</evidence>
<dbReference type="Proteomes" id="UP000523614">
    <property type="component" value="Unassembled WGS sequence"/>
</dbReference>
<comment type="caution">
    <text evidence="3">The sequence shown here is derived from an EMBL/GenBank/DDBJ whole genome shotgun (WGS) entry which is preliminary data.</text>
</comment>
<dbReference type="Pfam" id="PF00535">
    <property type="entry name" value="Glycos_transf_2"/>
    <property type="match status" value="1"/>
</dbReference>
<gene>
    <name evidence="3" type="ORF">GX570_11170</name>
</gene>
<dbReference type="SUPFAM" id="SSF53448">
    <property type="entry name" value="Nucleotide-diphospho-sugar transferases"/>
    <property type="match status" value="1"/>
</dbReference>